<gene>
    <name evidence="1" type="ORF">HNAJ_LOCUS11960</name>
</gene>
<dbReference type="AlphaFoldDB" id="A0A158QJI4"/>
<dbReference type="Proteomes" id="UP000278807">
    <property type="component" value="Unassembled WGS sequence"/>
</dbReference>
<accession>A0A158QJI4</accession>
<organism evidence="3">
    <name type="scientific">Rodentolepis nana</name>
    <name type="common">Dwarf tapeworm</name>
    <name type="synonym">Hymenolepis nana</name>
    <dbReference type="NCBI Taxonomy" id="102285"/>
    <lineage>
        <taxon>Eukaryota</taxon>
        <taxon>Metazoa</taxon>
        <taxon>Spiralia</taxon>
        <taxon>Lophotrochozoa</taxon>
        <taxon>Platyhelminthes</taxon>
        <taxon>Cestoda</taxon>
        <taxon>Eucestoda</taxon>
        <taxon>Cyclophyllidea</taxon>
        <taxon>Hymenolepididae</taxon>
        <taxon>Rodentolepis</taxon>
    </lineage>
</organism>
<dbReference type="EMBL" id="UZAE01013923">
    <property type="protein sequence ID" value="VDO11831.1"/>
    <property type="molecule type" value="Genomic_DNA"/>
</dbReference>
<evidence type="ECO:0000313" key="3">
    <source>
        <dbReference type="WBParaSite" id="HNAJ_0001197101-mRNA-1"/>
    </source>
</evidence>
<proteinExistence type="predicted"/>
<evidence type="ECO:0000313" key="1">
    <source>
        <dbReference type="EMBL" id="VDO11831.1"/>
    </source>
</evidence>
<dbReference type="WBParaSite" id="HNAJ_0001197101-mRNA-1">
    <property type="protein sequence ID" value="HNAJ_0001197101-mRNA-1"/>
    <property type="gene ID" value="HNAJ_0001197101"/>
</dbReference>
<name>A0A158QJI4_RODNA</name>
<reference evidence="1 2" key="2">
    <citation type="submission" date="2018-11" db="EMBL/GenBank/DDBJ databases">
        <authorList>
            <consortium name="Pathogen Informatics"/>
        </authorList>
    </citation>
    <scope>NUCLEOTIDE SEQUENCE [LARGE SCALE GENOMIC DNA]</scope>
</reference>
<sequence>MPSAPWVDDEDVAPKFVAEEAELSRPGRRTVKEGHLREPVPEEDFCGSACSRESWLRRVGSSDAEAGDMA</sequence>
<evidence type="ECO:0000313" key="2">
    <source>
        <dbReference type="Proteomes" id="UP000278807"/>
    </source>
</evidence>
<reference evidence="3" key="1">
    <citation type="submission" date="2016-04" db="UniProtKB">
        <authorList>
            <consortium name="WormBaseParasite"/>
        </authorList>
    </citation>
    <scope>IDENTIFICATION</scope>
</reference>
<protein>
    <submittedName>
        <fullName evidence="1 3">Uncharacterized protein</fullName>
    </submittedName>
</protein>
<keyword evidence="2" id="KW-1185">Reference proteome</keyword>